<dbReference type="Proteomes" id="UP000230423">
    <property type="component" value="Unassembled WGS sequence"/>
</dbReference>
<dbReference type="SUPFAM" id="SSF103473">
    <property type="entry name" value="MFS general substrate transporter"/>
    <property type="match status" value="1"/>
</dbReference>
<keyword evidence="1" id="KW-0812">Transmembrane</keyword>
<protein>
    <submittedName>
        <fullName evidence="2">Transporter, major facilitator family protein</fullName>
    </submittedName>
</protein>
<reference evidence="2 3" key="1">
    <citation type="submission" date="2015-09" db="EMBL/GenBank/DDBJ databases">
        <title>Draft genome of the parasitic nematode Teladorsagia circumcincta isolate WARC Sus (inbred).</title>
        <authorList>
            <person name="Mitreva M."/>
        </authorList>
    </citation>
    <scope>NUCLEOTIDE SEQUENCE [LARGE SCALE GENOMIC DNA]</scope>
    <source>
        <strain evidence="2 3">S</strain>
    </source>
</reference>
<keyword evidence="1" id="KW-0472">Membrane</keyword>
<keyword evidence="1" id="KW-1133">Transmembrane helix</keyword>
<proteinExistence type="predicted"/>
<keyword evidence="3" id="KW-1185">Reference proteome</keyword>
<dbReference type="InterPro" id="IPR011701">
    <property type="entry name" value="MFS"/>
</dbReference>
<dbReference type="EMBL" id="KZ346626">
    <property type="protein sequence ID" value="PIO69509.1"/>
    <property type="molecule type" value="Genomic_DNA"/>
</dbReference>
<accession>A0A2G9UGY1</accession>
<feature type="transmembrane region" description="Helical" evidence="1">
    <location>
        <begin position="149"/>
        <end position="168"/>
    </location>
</feature>
<dbReference type="Gene3D" id="1.20.1250.20">
    <property type="entry name" value="MFS general substrate transporter like domains"/>
    <property type="match status" value="1"/>
</dbReference>
<evidence type="ECO:0000313" key="3">
    <source>
        <dbReference type="Proteomes" id="UP000230423"/>
    </source>
</evidence>
<feature type="transmembrane region" description="Helical" evidence="1">
    <location>
        <begin position="21"/>
        <end position="42"/>
    </location>
</feature>
<gene>
    <name evidence="2" type="ORF">TELCIR_08663</name>
</gene>
<dbReference type="CDD" id="cd17352">
    <property type="entry name" value="MFS_MCT_SLC16"/>
    <property type="match status" value="1"/>
</dbReference>
<feature type="transmembrane region" description="Helical" evidence="1">
    <location>
        <begin position="116"/>
        <end position="142"/>
    </location>
</feature>
<feature type="transmembrane region" description="Helical" evidence="1">
    <location>
        <begin position="91"/>
        <end position="110"/>
    </location>
</feature>
<dbReference type="AlphaFoldDB" id="A0A2G9UGY1"/>
<dbReference type="OrthoDB" id="6499973at2759"/>
<evidence type="ECO:0000313" key="2">
    <source>
        <dbReference type="EMBL" id="PIO69509.1"/>
    </source>
</evidence>
<dbReference type="FunFam" id="1.20.1250.20:FF:000664">
    <property type="entry name" value="MonoCarboxylate Transporter family"/>
    <property type="match status" value="1"/>
</dbReference>
<feature type="transmembrane region" description="Helical" evidence="1">
    <location>
        <begin position="180"/>
        <end position="200"/>
    </location>
</feature>
<evidence type="ECO:0000256" key="1">
    <source>
        <dbReference type="SAM" id="Phobius"/>
    </source>
</evidence>
<dbReference type="Pfam" id="PF07690">
    <property type="entry name" value="MFS_1"/>
    <property type="match status" value="1"/>
</dbReference>
<organism evidence="2 3">
    <name type="scientific">Teladorsagia circumcincta</name>
    <name type="common">Brown stomach worm</name>
    <name type="synonym">Ostertagia circumcincta</name>
    <dbReference type="NCBI Taxonomy" id="45464"/>
    <lineage>
        <taxon>Eukaryota</taxon>
        <taxon>Metazoa</taxon>
        <taxon>Ecdysozoa</taxon>
        <taxon>Nematoda</taxon>
        <taxon>Chromadorea</taxon>
        <taxon>Rhabditida</taxon>
        <taxon>Rhabditina</taxon>
        <taxon>Rhabditomorpha</taxon>
        <taxon>Strongyloidea</taxon>
        <taxon>Trichostrongylidae</taxon>
        <taxon>Teladorsagia</taxon>
    </lineage>
</organism>
<name>A0A2G9UGY1_TELCI</name>
<dbReference type="InterPro" id="IPR036259">
    <property type="entry name" value="MFS_trans_sf"/>
</dbReference>
<dbReference type="InterPro" id="IPR050327">
    <property type="entry name" value="Proton-linked_MCT"/>
</dbReference>
<feature type="transmembrane region" description="Helical" evidence="1">
    <location>
        <begin position="62"/>
        <end position="84"/>
    </location>
</feature>
<sequence>MAEVPSTAKRTRLVPIQPDGGWGWVVVMGTFFIHVVADGFVYSFGVLVDVLMKEFESDNTVIAMIVSLLTGFTLGSGPLASAVCNKYGCRATAITGAIIAITGCTASYFASEMWHIIVSVGIIMGIGSGFMYCPAIVIVTMYFEKRRSLATGIAVTGAGVGTMVFSPINDYVMSRYGWRAVFLVFNAHNYVQVVPPLTFINRYRWVGAWKAEAIFRLPLSKCTSETFDGSLSSFAIERRGVFALCVVCGSLFRPLQFQEIIEEEGAEIPDEVNKPNAISEEVTSALLPAGGAPLSSKDVAEDSQSLASLASSRADSKCRRKLVVRRESVGERDVGYLNRKDIFYTGAITSVGEFREDPDKYSKLRKRTYTNYRIWPMSAIENNENSRLQNGQDDV</sequence>
<dbReference type="PANTHER" id="PTHR11360:SF284">
    <property type="entry name" value="EG:103B4.3 PROTEIN-RELATED"/>
    <property type="match status" value="1"/>
</dbReference>
<dbReference type="PANTHER" id="PTHR11360">
    <property type="entry name" value="MONOCARBOXYLATE TRANSPORTER"/>
    <property type="match status" value="1"/>
</dbReference>
<dbReference type="GO" id="GO:0008028">
    <property type="term" value="F:monocarboxylic acid transmembrane transporter activity"/>
    <property type="evidence" value="ECO:0007669"/>
    <property type="project" value="TreeGrafter"/>
</dbReference>